<evidence type="ECO:0000313" key="4">
    <source>
        <dbReference type="EMBL" id="ABJ87935.1"/>
    </source>
</evidence>
<evidence type="ECO:0000259" key="3">
    <source>
        <dbReference type="Pfam" id="PF18998"/>
    </source>
</evidence>
<dbReference type="GO" id="GO:0016787">
    <property type="term" value="F:hydrolase activity"/>
    <property type="evidence" value="ECO:0007669"/>
    <property type="project" value="InterPro"/>
</dbReference>
<feature type="chain" id="PRO_5004162983" evidence="1">
    <location>
        <begin position="23"/>
        <end position="1026"/>
    </location>
</feature>
<reference evidence="4" key="1">
    <citation type="submission" date="2006-10" db="EMBL/GenBank/DDBJ databases">
        <title>Complete sequence of Solibacter usitatus Ellin6076.</title>
        <authorList>
            <consortium name="US DOE Joint Genome Institute"/>
            <person name="Copeland A."/>
            <person name="Lucas S."/>
            <person name="Lapidus A."/>
            <person name="Barry K."/>
            <person name="Detter J.C."/>
            <person name="Glavina del Rio T."/>
            <person name="Hammon N."/>
            <person name="Israni S."/>
            <person name="Dalin E."/>
            <person name="Tice H."/>
            <person name="Pitluck S."/>
            <person name="Thompson L.S."/>
            <person name="Brettin T."/>
            <person name="Bruce D."/>
            <person name="Han C."/>
            <person name="Tapia R."/>
            <person name="Gilna P."/>
            <person name="Schmutz J."/>
            <person name="Larimer F."/>
            <person name="Land M."/>
            <person name="Hauser L."/>
            <person name="Kyrpides N."/>
            <person name="Mikhailova N."/>
            <person name="Janssen P.H."/>
            <person name="Kuske C.R."/>
            <person name="Richardson P."/>
        </authorList>
    </citation>
    <scope>NUCLEOTIDE SEQUENCE</scope>
    <source>
        <strain evidence="4">Ellin6076</strain>
    </source>
</reference>
<dbReference type="Pfam" id="PF00149">
    <property type="entry name" value="Metallophos"/>
    <property type="match status" value="1"/>
</dbReference>
<sequence length="1026" mass="107240" precursor="true">MSTRTTILTLTLLLLMAAIGNAQPTQSFGTIMNWTNGTLPHYTCGAPGEPSCFTGCADAPGNQIRIDSFTGQLNCNLPAPTCTLAPGLVFVPNQHDITFLVMTDVHLRNGTSGKITDVQHSLHALNMRQMGHNGWRWTKSNAGFPNDPIAPPVGLVSTGDETNDGQPTALGAFRLLYEFGFATDAAQIPLFPGYGNHDVQNDCIFGSCGYRMLDYSKNAGSCAPNFDPNSDNYSWDWGKYHMIQLNVWAGSTLAGVNNSYIPAVTDTHPSGLPWLVADLAAKVGNSGRPVIIFQHYGWDPFSKDGDWWSEADRQSFLDVIKDYNVPMIITGHDHNMGSYSIQVTDSHGKVKTIDDTVGGTGGQGGKGEFFVVRMTDQFFDLMPVEWLDPFMFPLVASPYPIEVGAARPSFFNNVQGCRRWVGGELGSAPVTTAASGAQAFTITNNTQSTLQGPFALRFDSLGYRSYPALPGQILFTGSCSAGPLYVAGTKTSLAPGESETITLSTTAPTLSGVVTLAGDNLQATPNAVTFAYPYGDAQTLGVSTAFGAKIPVSISANQPWINAGLDNSTTPASLKIGIETGKFNGSQQATITISSSNAAYKSIPVTVSLTGVPVTFNTAAPKASVTIDGTTYNLPVTLNFAYGSAHKATAQTLFGAGVQTRFLGWPGNVPNFDFTVTAPVTYPVNFQQFVQLTTGASPSGAGSMTVTPASADGYYATGAALHLAATANSGYTFNRFHNQPLGQNPLDFIPANSPVDLTAEFAQAGTYTISTSLGANGSETIDGSTSQGPATTTWALNSNHTVSVPAVVSPSSGVRYIFTGWSDGTQTASRTISAGPVTLFIAQYQQQFQVSVQASPAAGGTATGGGWFNANASATLTATSSAGFAFTGFSGDVYSTQTPFAFSVTQPVNAAANFAPSGVPVLTASAGSHTNTGTAQTQLTIVLTNAGQGAAANASIDSISAVVQNGSGVVNLTGALPQPVTLSPGQSASFNLLFDWPSTAARVAFTVNFSANGGAYKNKGVFYVVR</sequence>
<dbReference type="PANTHER" id="PTHR43143">
    <property type="entry name" value="METALLOPHOSPHOESTERASE, CALCINEURIN SUPERFAMILY"/>
    <property type="match status" value="1"/>
</dbReference>
<dbReference type="OrthoDB" id="9794455at2"/>
<accession>Q01QY5</accession>
<evidence type="ECO:0000256" key="1">
    <source>
        <dbReference type="SAM" id="SignalP"/>
    </source>
</evidence>
<dbReference type="STRING" id="234267.Acid_7022"/>
<dbReference type="AlphaFoldDB" id="Q01QY5"/>
<proteinExistence type="predicted"/>
<evidence type="ECO:0000259" key="2">
    <source>
        <dbReference type="Pfam" id="PF00149"/>
    </source>
</evidence>
<dbReference type="InParanoid" id="Q01QY5"/>
<dbReference type="KEGG" id="sus:Acid_7022"/>
<feature type="domain" description="Bacterial repeat" evidence="3">
    <location>
        <begin position="694"/>
        <end position="763"/>
    </location>
</feature>
<dbReference type="InterPro" id="IPR004843">
    <property type="entry name" value="Calcineurin-like_PHP"/>
</dbReference>
<organism evidence="4">
    <name type="scientific">Solibacter usitatus (strain Ellin6076)</name>
    <dbReference type="NCBI Taxonomy" id="234267"/>
    <lineage>
        <taxon>Bacteria</taxon>
        <taxon>Pseudomonadati</taxon>
        <taxon>Acidobacteriota</taxon>
        <taxon>Terriglobia</taxon>
        <taxon>Bryobacterales</taxon>
        <taxon>Solibacteraceae</taxon>
        <taxon>Candidatus Solibacter</taxon>
    </lineage>
</organism>
<dbReference type="InterPro" id="IPR029052">
    <property type="entry name" value="Metallo-depent_PP-like"/>
</dbReference>
<feature type="signal peptide" evidence="1">
    <location>
        <begin position="1"/>
        <end position="22"/>
    </location>
</feature>
<dbReference type="SUPFAM" id="SSF56300">
    <property type="entry name" value="Metallo-dependent phosphatases"/>
    <property type="match status" value="1"/>
</dbReference>
<dbReference type="Pfam" id="PF18998">
    <property type="entry name" value="Flg_new_2"/>
    <property type="match status" value="2"/>
</dbReference>
<dbReference type="InterPro" id="IPR044060">
    <property type="entry name" value="Bacterial_rp_domain"/>
</dbReference>
<protein>
    <submittedName>
        <fullName evidence="4">Metallophosphoesterase</fullName>
    </submittedName>
</protein>
<feature type="domain" description="Calcineurin-like phosphoesterase" evidence="2">
    <location>
        <begin position="98"/>
        <end position="335"/>
    </location>
</feature>
<keyword evidence="1" id="KW-0732">Signal</keyword>
<name>Q01QY5_SOLUE</name>
<dbReference type="HOGENOM" id="CLU_295090_0_0_0"/>
<feature type="domain" description="Bacterial repeat" evidence="3">
    <location>
        <begin position="851"/>
        <end position="916"/>
    </location>
</feature>
<dbReference type="PANTHER" id="PTHR43143:SF1">
    <property type="entry name" value="SERINE_THREONINE-PROTEIN PHOSPHATASE CPPED1"/>
    <property type="match status" value="1"/>
</dbReference>
<dbReference type="EMBL" id="CP000473">
    <property type="protein sequence ID" value="ABJ87935.1"/>
    <property type="molecule type" value="Genomic_DNA"/>
</dbReference>
<dbReference type="Gene3D" id="3.60.21.10">
    <property type="match status" value="1"/>
</dbReference>
<gene>
    <name evidence="4" type="ordered locus">Acid_7022</name>
</gene>
<dbReference type="eggNOG" id="COG5555">
    <property type="taxonomic scope" value="Bacteria"/>
</dbReference>
<dbReference type="InterPro" id="IPR051918">
    <property type="entry name" value="STPP_CPPED1"/>
</dbReference>